<evidence type="ECO:0000313" key="4">
    <source>
        <dbReference type="Proteomes" id="UP000255213"/>
    </source>
</evidence>
<dbReference type="Pfam" id="PF10926">
    <property type="entry name" value="DUF2800"/>
    <property type="match status" value="1"/>
</dbReference>
<protein>
    <submittedName>
        <fullName evidence="1">Nuclease</fullName>
    </submittedName>
    <submittedName>
        <fullName evidence="2">Phage protein</fullName>
    </submittedName>
</protein>
<dbReference type="OrthoDB" id="9766061at2"/>
<dbReference type="Proteomes" id="UP000255213">
    <property type="component" value="Unassembled WGS sequence"/>
</dbReference>
<gene>
    <name evidence="1" type="ORF">BU200_08965</name>
    <name evidence="2" type="ORF">NCTC12957_00844</name>
</gene>
<evidence type="ECO:0000313" key="3">
    <source>
        <dbReference type="Proteomes" id="UP000186437"/>
    </source>
</evidence>
<evidence type="ECO:0000313" key="1">
    <source>
        <dbReference type="EMBL" id="OLF49130.1"/>
    </source>
</evidence>
<dbReference type="EMBL" id="UHEN01000001">
    <property type="protein sequence ID" value="SUN06840.1"/>
    <property type="molecule type" value="Genomic_DNA"/>
</dbReference>
<dbReference type="Proteomes" id="UP000186437">
    <property type="component" value="Unassembled WGS sequence"/>
</dbReference>
<dbReference type="AlphaFoldDB" id="A0A1Q8EBG8"/>
<proteinExistence type="predicted"/>
<sequence length="360" mass="41114">MREYAVLSASSSHRWLSVPPIARLEELFENKTSDAAEEGTVAHSLAEWKLKKELGYDEKRPDSSRIDKDMEYYTDSYISYVLDQIKDHSEVLVEQRLDFSTYVPEGFGTGDCIIVSENRLQIIDFKYGKGVEVVAKDNPQMKLYALGALALFDVLYDIEDITMTIFQPRKNNISSWAIATEELLDWAETILKPQAELAFKGEGTITYGPWFQFSNCGVVLRARHNYHKKLVDYQLPSPHQLTDVEIEDVLTHVDDLVKWATEVKDYAIQVAKKTGKTWKGFRLAHGRSNRKFTDTDAVIEVAVANGYDNIYKKQLLSLTEIEKLMGKKTFKELLGEYVEKPEGKLTLVKDQSLEEDFGGK</sequence>
<reference evidence="3" key="1">
    <citation type="submission" date="2016-12" db="EMBL/GenBank/DDBJ databases">
        <authorList>
            <person name="Gulvik C.A."/>
        </authorList>
    </citation>
    <scope>NUCLEOTIDE SEQUENCE [LARGE SCALE GENOMIC DNA]</scope>
    <source>
        <strain evidence="3">ATCC 51725</strain>
    </source>
</reference>
<reference evidence="2 4" key="3">
    <citation type="submission" date="2018-06" db="EMBL/GenBank/DDBJ databases">
        <authorList>
            <consortium name="Pathogen Informatics"/>
            <person name="Doyle S."/>
        </authorList>
    </citation>
    <scope>NUCLEOTIDE SEQUENCE [LARGE SCALE GENOMIC DNA]</scope>
    <source>
        <strain evidence="2 4">NCTC12957</strain>
    </source>
</reference>
<accession>A0A1Q8EBG8</accession>
<name>A0A1Q8EBG8_STRAI</name>
<dbReference type="EMBL" id="MSJL01000050">
    <property type="protein sequence ID" value="OLF49130.1"/>
    <property type="molecule type" value="Genomic_DNA"/>
</dbReference>
<keyword evidence="3" id="KW-1185">Reference proteome</keyword>
<reference evidence="1" key="2">
    <citation type="submission" date="2016-12" db="EMBL/GenBank/DDBJ databases">
        <authorList>
            <person name="Song W.-J."/>
            <person name="Kurnit D.M."/>
        </authorList>
    </citation>
    <scope>NUCLEOTIDE SEQUENCE [LARGE SCALE GENOMIC DNA]</scope>
    <source>
        <strain evidence="1">ATCC 51725</strain>
    </source>
</reference>
<organism evidence="1 3">
    <name type="scientific">Streptococcus acidominimus</name>
    <dbReference type="NCBI Taxonomy" id="1326"/>
    <lineage>
        <taxon>Bacteria</taxon>
        <taxon>Bacillati</taxon>
        <taxon>Bacillota</taxon>
        <taxon>Bacilli</taxon>
        <taxon>Lactobacillales</taxon>
        <taxon>Streptococcaceae</taxon>
        <taxon>Streptococcus</taxon>
    </lineage>
</organism>
<dbReference type="RefSeq" id="WP_075099827.1">
    <property type="nucleotide sequence ID" value="NZ_MSJL01000050.1"/>
</dbReference>
<dbReference type="InterPro" id="IPR021229">
    <property type="entry name" value="DUF2800"/>
</dbReference>
<evidence type="ECO:0000313" key="2">
    <source>
        <dbReference type="EMBL" id="SUN06840.1"/>
    </source>
</evidence>